<protein>
    <submittedName>
        <fullName evidence="1">Uncharacterized protein</fullName>
    </submittedName>
</protein>
<reference evidence="1" key="1">
    <citation type="submission" date="2021-05" db="EMBL/GenBank/DDBJ databases">
        <authorList>
            <person name="Alioto T."/>
            <person name="Alioto T."/>
            <person name="Gomez Garrido J."/>
        </authorList>
    </citation>
    <scope>NUCLEOTIDE SEQUENCE</scope>
</reference>
<proteinExistence type="predicted"/>
<dbReference type="AlphaFoldDB" id="A0A8D8QYB1"/>
<sequence>MNYSGRPDEEDLILDAITPHLELLLIKWKQLAFQSHLLPYQLRPHMRLNNMTASHVPHSEHQTQFTITLTDHCIPTEQKSLGSFLRTGQFGEYNAHHERLDHHPTDALEAEDEDCFWTFFGHLLSTVPDSVLRLNAEQEARGKGMDIVDTRSER</sequence>
<organism evidence="1">
    <name type="scientific">Cacopsylla melanoneura</name>
    <dbReference type="NCBI Taxonomy" id="428564"/>
    <lineage>
        <taxon>Eukaryota</taxon>
        <taxon>Metazoa</taxon>
        <taxon>Ecdysozoa</taxon>
        <taxon>Arthropoda</taxon>
        <taxon>Hexapoda</taxon>
        <taxon>Insecta</taxon>
        <taxon>Pterygota</taxon>
        <taxon>Neoptera</taxon>
        <taxon>Paraneoptera</taxon>
        <taxon>Hemiptera</taxon>
        <taxon>Sternorrhyncha</taxon>
        <taxon>Psylloidea</taxon>
        <taxon>Psyllidae</taxon>
        <taxon>Psyllinae</taxon>
        <taxon>Cacopsylla</taxon>
    </lineage>
</organism>
<dbReference type="EMBL" id="HBUF01111398">
    <property type="protein sequence ID" value="CAG6640306.1"/>
    <property type="molecule type" value="Transcribed_RNA"/>
</dbReference>
<accession>A0A8D8QYB1</accession>
<evidence type="ECO:0000313" key="1">
    <source>
        <dbReference type="EMBL" id="CAG6640306.1"/>
    </source>
</evidence>
<name>A0A8D8QYB1_9HEMI</name>